<keyword evidence="2" id="KW-1185">Reference proteome</keyword>
<proteinExistence type="predicted"/>
<reference evidence="1 2" key="1">
    <citation type="submission" date="2016-10" db="EMBL/GenBank/DDBJ databases">
        <authorList>
            <person name="de Groot N.N."/>
        </authorList>
    </citation>
    <scope>NUCLEOTIDE SEQUENCE [LARGE SCALE GENOMIC DNA]</scope>
    <source>
        <strain evidence="1 2">DSM 16981</strain>
    </source>
</reference>
<sequence>MQDHSFKDYVANHLYNELFTALSNFLEENHGNLHVVSQHVTAIDEAKLSDIEIKGVYIDNQPGMKIAFDVLVEAQLEISEYDRHTDRNDDAYPWFKISCTGDLSHNLDDFSTNAIEEYNCKDKQQHPMSDSLVLIIRKDQLEKVATDFLQRHYPEALATPMSLSPVDLADRMGLSVDLKTITSDFSVFGQICFADCDTEYYDEDTDSIKTIHVNKGTILVNPNAFFLRSLGAVNNTVIHECVHWDLHRKAFELERLYNKELTHIRCQVVGGIKKDNIRTATDWMEWQANSLAPRIQMPFTPFKQKADALIKEYQKELHTKELIDVMEPVIDALATFFCVSRCAAKIRMVDVGYEEAMGVFIYIDDQYVKPHAFKKGSLTKNQTFSISMRDALFESSVNPTLRATLEQGTYLFVDSHFCINSPQYIENDENGQPTLTKYAQHHIDECCLIFDLSVHPSTNAYGKQFYTECVLFRDASSDIIFEAAYVLSKNNLTIEEHAKLVQACNDEIHRVLSSLPHDFSDAFVALTNWRDISVEKLAEESRLDARTIRRLRNEPDYTATKETIVAVCIGLHLPPPLNFKLLAKAGYCLSNTPLDLMYHFLLTYKWPYSLDICNKYLTSQKMKLLGKKK</sequence>
<organism evidence="1 2">
    <name type="scientific">Megasphaera paucivorans</name>
    <dbReference type="NCBI Taxonomy" id="349095"/>
    <lineage>
        <taxon>Bacteria</taxon>
        <taxon>Bacillati</taxon>
        <taxon>Bacillota</taxon>
        <taxon>Negativicutes</taxon>
        <taxon>Veillonellales</taxon>
        <taxon>Veillonellaceae</taxon>
        <taxon>Megasphaera</taxon>
    </lineage>
</organism>
<dbReference type="RefSeq" id="WP_218118768.1">
    <property type="nucleotide sequence ID" value="NZ_FNHQ01000021.1"/>
</dbReference>
<evidence type="ECO:0000313" key="2">
    <source>
        <dbReference type="Proteomes" id="UP000199309"/>
    </source>
</evidence>
<evidence type="ECO:0000313" key="1">
    <source>
        <dbReference type="EMBL" id="SDN03713.1"/>
    </source>
</evidence>
<dbReference type="EMBL" id="FNHQ01000021">
    <property type="protein sequence ID" value="SDN03713.1"/>
    <property type="molecule type" value="Genomic_DNA"/>
</dbReference>
<name>A0A1G9Y5D3_9FIRM</name>
<protein>
    <recommendedName>
        <fullName evidence="3">IrrE N-terminal-like domain-containing protein</fullName>
    </recommendedName>
</protein>
<dbReference type="Proteomes" id="UP000199309">
    <property type="component" value="Unassembled WGS sequence"/>
</dbReference>
<evidence type="ECO:0008006" key="3">
    <source>
        <dbReference type="Google" id="ProtNLM"/>
    </source>
</evidence>
<dbReference type="AlphaFoldDB" id="A0A1G9Y5D3"/>
<accession>A0A1G9Y5D3</accession>
<gene>
    <name evidence="1" type="ORF">SAMN05660299_01978</name>
</gene>
<dbReference type="STRING" id="349095.SAMN05660299_01978"/>